<dbReference type="EMBL" id="KZ454993">
    <property type="protein sequence ID" value="PKI82851.1"/>
    <property type="molecule type" value="Genomic_DNA"/>
</dbReference>
<reference evidence="8 9" key="1">
    <citation type="submission" date="2017-10" db="EMBL/GenBank/DDBJ databases">
        <title>A novel species of cold-tolerant Malassezia isolated from bats.</title>
        <authorList>
            <person name="Lorch J.M."/>
            <person name="Palmer J.M."/>
            <person name="Vanderwolf K.J."/>
            <person name="Schmidt K.Z."/>
            <person name="Verant M.L."/>
            <person name="Weller T.J."/>
            <person name="Blehert D.S."/>
        </authorList>
    </citation>
    <scope>NUCLEOTIDE SEQUENCE [LARGE SCALE GENOMIC DNA]</scope>
    <source>
        <strain evidence="8 9">NWHC:44797-103</strain>
    </source>
</reference>
<dbReference type="InterPro" id="IPR005576">
    <property type="entry name" value="Rpb7-like_N"/>
</dbReference>
<evidence type="ECO:0000259" key="7">
    <source>
        <dbReference type="Pfam" id="PF08292"/>
    </source>
</evidence>
<dbReference type="STRING" id="2020962.A0A2N1J8G0"/>
<evidence type="ECO:0000256" key="4">
    <source>
        <dbReference type="ARBA" id="ARBA00023163"/>
    </source>
</evidence>
<dbReference type="SUPFAM" id="SSF50249">
    <property type="entry name" value="Nucleic acid-binding proteins"/>
    <property type="match status" value="1"/>
</dbReference>
<protein>
    <submittedName>
        <fullName evidence="8">Rpc25p</fullName>
    </submittedName>
</protein>
<dbReference type="CDD" id="cd04330">
    <property type="entry name" value="RNAP_III_Rpc25_N"/>
    <property type="match status" value="1"/>
</dbReference>
<gene>
    <name evidence="8" type="primary">RPC25</name>
    <name evidence="8" type="ORF">MVES_003132</name>
</gene>
<comment type="similarity">
    <text evidence="2">Belongs to the eukaryotic RPB7/RPC8 RNA polymerase subunit family.</text>
</comment>
<keyword evidence="5" id="KW-0539">Nucleus</keyword>
<dbReference type="Pfam" id="PF08292">
    <property type="entry name" value="RNA_pol_Rbc25"/>
    <property type="match status" value="1"/>
</dbReference>
<dbReference type="InterPro" id="IPR013238">
    <property type="entry name" value="RNA_pol_III_Rbc25"/>
</dbReference>
<evidence type="ECO:0000259" key="6">
    <source>
        <dbReference type="Pfam" id="PF03876"/>
    </source>
</evidence>
<organism evidence="8 9">
    <name type="scientific">Malassezia vespertilionis</name>
    <dbReference type="NCBI Taxonomy" id="2020962"/>
    <lineage>
        <taxon>Eukaryota</taxon>
        <taxon>Fungi</taxon>
        <taxon>Dikarya</taxon>
        <taxon>Basidiomycota</taxon>
        <taxon>Ustilaginomycotina</taxon>
        <taxon>Malasseziomycetes</taxon>
        <taxon>Malasseziales</taxon>
        <taxon>Malasseziaceae</taxon>
        <taxon>Malassezia</taxon>
    </lineage>
</organism>
<evidence type="ECO:0000256" key="1">
    <source>
        <dbReference type="ARBA" id="ARBA00004123"/>
    </source>
</evidence>
<keyword evidence="9" id="KW-1185">Reference proteome</keyword>
<comment type="subcellular location">
    <subcellularLocation>
        <location evidence="1">Nucleus</location>
    </subcellularLocation>
</comment>
<proteinExistence type="inferred from homology"/>
<evidence type="ECO:0000256" key="2">
    <source>
        <dbReference type="ARBA" id="ARBA00009307"/>
    </source>
</evidence>
<evidence type="ECO:0000313" key="8">
    <source>
        <dbReference type="EMBL" id="PKI82851.1"/>
    </source>
</evidence>
<sequence length="234" mass="25654">MFMLSEIEDTIHVEPKQFAMPSADALVDQIKAKYANRILQDVGLCICVNDILDASEGRVRWGDGFLYYTVRFRLVIFRPFTNEVLVGRISSSSSESIRVTMGFFDDIYIPPHLLPYPAAFDYQEQAWFWLLDPASEAHKADPLLSAPDERMYLDMGDTIRFAIESDSFVDVEPGPAAAEGKPTATHSAAGVLPGAPGSKSAANYASYKIVASIAGQGLGPVSWWAGAEQVPVEE</sequence>
<dbReference type="Proteomes" id="UP000232875">
    <property type="component" value="Unassembled WGS sequence"/>
</dbReference>
<dbReference type="PANTHER" id="PTHR12709">
    <property type="entry name" value="DNA-DIRECTED RNA POLYMERASE II, III"/>
    <property type="match status" value="1"/>
</dbReference>
<dbReference type="Pfam" id="PF03876">
    <property type="entry name" value="SHS2_Rpb7-N"/>
    <property type="match status" value="1"/>
</dbReference>
<evidence type="ECO:0000256" key="5">
    <source>
        <dbReference type="ARBA" id="ARBA00023242"/>
    </source>
</evidence>
<dbReference type="SUPFAM" id="SSF88798">
    <property type="entry name" value="N-terminal, heterodimerisation domain of RBP7 (RpoE)"/>
    <property type="match status" value="1"/>
</dbReference>
<feature type="domain" description="RNA polymerase III subunit Rpc25" evidence="7">
    <location>
        <begin position="83"/>
        <end position="224"/>
    </location>
</feature>
<evidence type="ECO:0000256" key="3">
    <source>
        <dbReference type="ARBA" id="ARBA00022478"/>
    </source>
</evidence>
<evidence type="ECO:0000313" key="9">
    <source>
        <dbReference type="Proteomes" id="UP000232875"/>
    </source>
</evidence>
<dbReference type="InterPro" id="IPR045113">
    <property type="entry name" value="Rpb7-like"/>
</dbReference>
<dbReference type="GO" id="GO:0005666">
    <property type="term" value="C:RNA polymerase III complex"/>
    <property type="evidence" value="ECO:0007669"/>
    <property type="project" value="TreeGrafter"/>
</dbReference>
<dbReference type="Gene3D" id="3.30.1490.120">
    <property type="entry name" value="RNA polymerase Rpb7-like, N-terminal domain"/>
    <property type="match status" value="1"/>
</dbReference>
<dbReference type="InterPro" id="IPR012340">
    <property type="entry name" value="NA-bd_OB-fold"/>
</dbReference>
<dbReference type="PANTHER" id="PTHR12709:SF1">
    <property type="entry name" value="DNA-DIRECTED RNA POLYMERASE III SUBUNIT RPC8"/>
    <property type="match status" value="1"/>
</dbReference>
<keyword evidence="4" id="KW-0804">Transcription</keyword>
<dbReference type="FunFam" id="3.30.1490.120:FF:000001">
    <property type="entry name" value="DNA-directed RNA polymerase II subunit RPB7"/>
    <property type="match status" value="1"/>
</dbReference>
<accession>A0A2N1J8G0</accession>
<dbReference type="AlphaFoldDB" id="A0A2N1J8G0"/>
<dbReference type="GO" id="GO:0006384">
    <property type="term" value="P:transcription initiation at RNA polymerase III promoter"/>
    <property type="evidence" value="ECO:0007669"/>
    <property type="project" value="TreeGrafter"/>
</dbReference>
<keyword evidence="3" id="KW-0240">DNA-directed RNA polymerase</keyword>
<dbReference type="Gene3D" id="2.40.50.140">
    <property type="entry name" value="Nucleic acid-binding proteins"/>
    <property type="match status" value="1"/>
</dbReference>
<dbReference type="OrthoDB" id="10256606at2759"/>
<feature type="domain" description="RNA polymerase Rpb7-like N-terminal" evidence="6">
    <location>
        <begin position="8"/>
        <end position="64"/>
    </location>
</feature>
<dbReference type="InterPro" id="IPR036898">
    <property type="entry name" value="RNA_pol_Rpb7-like_N_sf"/>
</dbReference>
<name>A0A2N1J8G0_9BASI</name>